<dbReference type="Proteomes" id="UP001219525">
    <property type="component" value="Unassembled WGS sequence"/>
</dbReference>
<sequence>MTSPPESSLEWAKYLHSLVWKDNDPCVATTHGVTHLRQEVSSGEDLIIIRDEYKRIWTHIAQASRELTNPEPGLSRGLVVWASHLPLILDCLGKSLFILFALVQSLLAKRPVALCQSAFDFLYFDENGVSLVPWAQAGSFKLPRGVIALYDAVPDQDSPRGVFTNRRHAAYIVHATSPKISRWKEWSKQLNAMLWPMPLWSTAELEKIDQLHPRDTNKYYSVVQLSAILGPSPRKCSEKIKLGHNFADYTPLDFKDSTALYRALTSGDVSQLTQGTHFQTYFFAGTIRDCGVQDYISDPANYCCFYIPTRFLREAALRTFRKMSLEEQQTICSQFSAHPKLCGAFYEVAGLKVLVSDGLSCRFPQDEREHVLPAGLRILASDNDDVVDASNFGSDCLWVPPSDFPGLDAVAILNGGLLVRMFQLTIAHRHDIKPEGVARAIVKFSAVANVRYEFVFITPSEEIGREMALTKGPLNPRKPYALRVDADSHHQLVLSNEPTDPEMFKGNIVEMDTT</sequence>
<organism evidence="1 2">
    <name type="scientific">Mycena pura</name>
    <dbReference type="NCBI Taxonomy" id="153505"/>
    <lineage>
        <taxon>Eukaryota</taxon>
        <taxon>Fungi</taxon>
        <taxon>Dikarya</taxon>
        <taxon>Basidiomycota</taxon>
        <taxon>Agaricomycotina</taxon>
        <taxon>Agaricomycetes</taxon>
        <taxon>Agaricomycetidae</taxon>
        <taxon>Agaricales</taxon>
        <taxon>Marasmiineae</taxon>
        <taxon>Mycenaceae</taxon>
        <taxon>Mycena</taxon>
    </lineage>
</organism>
<keyword evidence="2" id="KW-1185">Reference proteome</keyword>
<protein>
    <submittedName>
        <fullName evidence="1">Uncharacterized protein</fullName>
    </submittedName>
</protein>
<dbReference type="EMBL" id="JARJCW010000140">
    <property type="protein sequence ID" value="KAJ7190951.1"/>
    <property type="molecule type" value="Genomic_DNA"/>
</dbReference>
<name>A0AAD6UV15_9AGAR</name>
<proteinExistence type="predicted"/>
<dbReference type="AlphaFoldDB" id="A0AAD6UV15"/>
<comment type="caution">
    <text evidence="1">The sequence shown here is derived from an EMBL/GenBank/DDBJ whole genome shotgun (WGS) entry which is preliminary data.</text>
</comment>
<gene>
    <name evidence="1" type="ORF">GGX14DRAFT_482303</name>
</gene>
<reference evidence="1" key="1">
    <citation type="submission" date="2023-03" db="EMBL/GenBank/DDBJ databases">
        <title>Massive genome expansion in bonnet fungi (Mycena s.s.) driven by repeated elements and novel gene families across ecological guilds.</title>
        <authorList>
            <consortium name="Lawrence Berkeley National Laboratory"/>
            <person name="Harder C.B."/>
            <person name="Miyauchi S."/>
            <person name="Viragh M."/>
            <person name="Kuo A."/>
            <person name="Thoen E."/>
            <person name="Andreopoulos B."/>
            <person name="Lu D."/>
            <person name="Skrede I."/>
            <person name="Drula E."/>
            <person name="Henrissat B."/>
            <person name="Morin E."/>
            <person name="Kohler A."/>
            <person name="Barry K."/>
            <person name="LaButti K."/>
            <person name="Morin E."/>
            <person name="Salamov A."/>
            <person name="Lipzen A."/>
            <person name="Mereny Z."/>
            <person name="Hegedus B."/>
            <person name="Baldrian P."/>
            <person name="Stursova M."/>
            <person name="Weitz H."/>
            <person name="Taylor A."/>
            <person name="Grigoriev I.V."/>
            <person name="Nagy L.G."/>
            <person name="Martin F."/>
            <person name="Kauserud H."/>
        </authorList>
    </citation>
    <scope>NUCLEOTIDE SEQUENCE</scope>
    <source>
        <strain evidence="1">9144</strain>
    </source>
</reference>
<evidence type="ECO:0000313" key="1">
    <source>
        <dbReference type="EMBL" id="KAJ7190951.1"/>
    </source>
</evidence>
<accession>A0AAD6UV15</accession>
<evidence type="ECO:0000313" key="2">
    <source>
        <dbReference type="Proteomes" id="UP001219525"/>
    </source>
</evidence>